<dbReference type="PANTHER" id="PTHR31286:SF164">
    <property type="entry name" value="ZINC FINGER, CCHC-TYPE"/>
    <property type="match status" value="1"/>
</dbReference>
<dbReference type="EMBL" id="JACXVP010000003">
    <property type="protein sequence ID" value="KAG5618662.1"/>
    <property type="molecule type" value="Genomic_DNA"/>
</dbReference>
<dbReference type="InterPro" id="IPR040256">
    <property type="entry name" value="At4g02000-like"/>
</dbReference>
<dbReference type="AlphaFoldDB" id="A0A9J6A224"/>
<gene>
    <name evidence="1" type="ORF">H5410_018486</name>
</gene>
<name>A0A9J6A224_SOLCO</name>
<organism evidence="1 2">
    <name type="scientific">Solanum commersonii</name>
    <name type="common">Commerson's wild potato</name>
    <name type="synonym">Commerson's nightshade</name>
    <dbReference type="NCBI Taxonomy" id="4109"/>
    <lineage>
        <taxon>Eukaryota</taxon>
        <taxon>Viridiplantae</taxon>
        <taxon>Streptophyta</taxon>
        <taxon>Embryophyta</taxon>
        <taxon>Tracheophyta</taxon>
        <taxon>Spermatophyta</taxon>
        <taxon>Magnoliopsida</taxon>
        <taxon>eudicotyledons</taxon>
        <taxon>Gunneridae</taxon>
        <taxon>Pentapetalae</taxon>
        <taxon>asterids</taxon>
        <taxon>lamiids</taxon>
        <taxon>Solanales</taxon>
        <taxon>Solanaceae</taxon>
        <taxon>Solanoideae</taxon>
        <taxon>Solaneae</taxon>
        <taxon>Solanum</taxon>
    </lineage>
</organism>
<accession>A0A9J6A224</accession>
<dbReference type="OrthoDB" id="1305792at2759"/>
<dbReference type="Proteomes" id="UP000824120">
    <property type="component" value="Chromosome 3"/>
</dbReference>
<dbReference type="PANTHER" id="PTHR31286">
    <property type="entry name" value="GLYCINE-RICH CELL WALL STRUCTURAL PROTEIN 1.8-LIKE"/>
    <property type="match status" value="1"/>
</dbReference>
<protein>
    <submittedName>
        <fullName evidence="1">Uncharacterized protein</fullName>
    </submittedName>
</protein>
<evidence type="ECO:0000313" key="1">
    <source>
        <dbReference type="EMBL" id="KAG5618662.1"/>
    </source>
</evidence>
<comment type="caution">
    <text evidence="1">The sequence shown here is derived from an EMBL/GenBank/DDBJ whole genome shotgun (WGS) entry which is preliminary data.</text>
</comment>
<sequence length="74" mass="8468">MSKHIIREVGKSIELDIATKTMTRPSMAKARVEIDLLRPLVHNVWVGTEDDNTPLSGFSQKIEYENIPKFCKHC</sequence>
<reference evidence="1 2" key="1">
    <citation type="submission" date="2020-09" db="EMBL/GenBank/DDBJ databases">
        <title>De no assembly of potato wild relative species, Solanum commersonii.</title>
        <authorList>
            <person name="Cho K."/>
        </authorList>
    </citation>
    <scope>NUCLEOTIDE SEQUENCE [LARGE SCALE GENOMIC DNA]</scope>
    <source>
        <strain evidence="1">LZ3.2</strain>
        <tissue evidence="1">Leaf</tissue>
    </source>
</reference>
<evidence type="ECO:0000313" key="2">
    <source>
        <dbReference type="Proteomes" id="UP000824120"/>
    </source>
</evidence>
<keyword evidence="2" id="KW-1185">Reference proteome</keyword>
<proteinExistence type="predicted"/>